<dbReference type="RefSeq" id="WP_253362031.1">
    <property type="nucleotide sequence ID" value="NZ_JAIULA010000028.1"/>
</dbReference>
<protein>
    <submittedName>
        <fullName evidence="1">Uncharacterized protein</fullName>
    </submittedName>
</protein>
<dbReference type="AlphaFoldDB" id="A0A9X2FM63"/>
<proteinExistence type="predicted"/>
<organism evidence="1 2">
    <name type="scientific">Ligilactobacillus ubinensis</name>
    <dbReference type="NCBI Taxonomy" id="2876789"/>
    <lineage>
        <taxon>Bacteria</taxon>
        <taxon>Bacillati</taxon>
        <taxon>Bacillota</taxon>
        <taxon>Bacilli</taxon>
        <taxon>Lactobacillales</taxon>
        <taxon>Lactobacillaceae</taxon>
        <taxon>Ligilactobacillus</taxon>
    </lineage>
</organism>
<dbReference type="EMBL" id="JAIULA010000028">
    <property type="protein sequence ID" value="MCP0887870.1"/>
    <property type="molecule type" value="Genomic_DNA"/>
</dbReference>
<accession>A0A9X2FM63</accession>
<gene>
    <name evidence="1" type="ORF">LB941_11070</name>
</gene>
<dbReference type="Proteomes" id="UP001139006">
    <property type="component" value="Unassembled WGS sequence"/>
</dbReference>
<evidence type="ECO:0000313" key="1">
    <source>
        <dbReference type="EMBL" id="MCP0887870.1"/>
    </source>
</evidence>
<keyword evidence="2" id="KW-1185">Reference proteome</keyword>
<name>A0A9X2FM63_9LACO</name>
<sequence>MISELVGVTIVDKTTLLKFSDVMCLKQADTFSAGGFIKQSMFIHLEFSN</sequence>
<comment type="caution">
    <text evidence="1">The sequence shown here is derived from an EMBL/GenBank/DDBJ whole genome shotgun (WGS) entry which is preliminary data.</text>
</comment>
<evidence type="ECO:0000313" key="2">
    <source>
        <dbReference type="Proteomes" id="UP001139006"/>
    </source>
</evidence>
<reference evidence="1 2" key="1">
    <citation type="journal article" date="2023" name="Int. J. Syst. Evol. Microbiol.">
        <title>Ligilactobacillus ubinensis sp. nov., a novel species isolated from the wild ferment of a durian fruit (Durio zibethinus).</title>
        <authorList>
            <person name="Heng Y.C."/>
            <person name="Menon N."/>
            <person name="Chen B."/>
            <person name="Loo B.Z.L."/>
            <person name="Wong G.W.J."/>
            <person name="Lim A.C.H."/>
            <person name="Silvaraju S."/>
            <person name="Kittelmann S."/>
        </authorList>
    </citation>
    <scope>NUCLEOTIDE SEQUENCE [LARGE SCALE GENOMIC DNA]</scope>
    <source>
        <strain evidence="1 2">WILCCON 0076</strain>
    </source>
</reference>